<proteinExistence type="predicted"/>
<keyword evidence="2" id="KW-1185">Reference proteome</keyword>
<accession>A0A2T5J109</accession>
<protein>
    <submittedName>
        <fullName evidence="1">Uncharacterized protein</fullName>
    </submittedName>
</protein>
<evidence type="ECO:0000313" key="2">
    <source>
        <dbReference type="Proteomes" id="UP000244223"/>
    </source>
</evidence>
<sequence length="313" mass="37636">MKQSQLDEVIACLPKEKTCFYYHRDRYVLYLLGRLQQHGGMRTIRDVKKSRYAHWLNKPLIKDWLARCGRDDIALAELLHYWPQQSIHNYVLNLAQWGNEQWNPWYQTSRAGLNAVLQLNLPISHVKAFTNHELGQVWRYGRWHHPMSEQRITLAWARLDWDWQTGQAMIEEIQSDWLRDYAELYAAAKQATQNNELRVWWRSAWLPVDVVLDYQTDIQQHQKTWSEAMLTAALWFLQEELGFKEVFYHAWQTGNALKRLDEEHIPPRSLYSDLPEKFAFERVNKGPLFLESDPKVKKVKKRQDIWQWYRWAA</sequence>
<dbReference type="AlphaFoldDB" id="A0A2T5J109"/>
<organism evidence="1 2">
    <name type="scientific">Agitococcus lubricus</name>
    <dbReference type="NCBI Taxonomy" id="1077255"/>
    <lineage>
        <taxon>Bacteria</taxon>
        <taxon>Pseudomonadati</taxon>
        <taxon>Pseudomonadota</taxon>
        <taxon>Gammaproteobacteria</taxon>
        <taxon>Moraxellales</taxon>
        <taxon>Moraxellaceae</taxon>
        <taxon>Agitococcus</taxon>
    </lineage>
</organism>
<gene>
    <name evidence="1" type="ORF">C8N29_104116</name>
</gene>
<dbReference type="Proteomes" id="UP000244223">
    <property type="component" value="Unassembled WGS sequence"/>
</dbReference>
<reference evidence="1 2" key="1">
    <citation type="submission" date="2018-04" db="EMBL/GenBank/DDBJ databases">
        <title>Genomic Encyclopedia of Archaeal and Bacterial Type Strains, Phase II (KMG-II): from individual species to whole genera.</title>
        <authorList>
            <person name="Goeker M."/>
        </authorList>
    </citation>
    <scope>NUCLEOTIDE SEQUENCE [LARGE SCALE GENOMIC DNA]</scope>
    <source>
        <strain evidence="1 2">DSM 5822</strain>
    </source>
</reference>
<comment type="caution">
    <text evidence="1">The sequence shown here is derived from an EMBL/GenBank/DDBJ whole genome shotgun (WGS) entry which is preliminary data.</text>
</comment>
<dbReference type="OrthoDB" id="975289at2"/>
<name>A0A2T5J109_9GAMM</name>
<dbReference type="EMBL" id="QAON01000004">
    <property type="protein sequence ID" value="PTQ90077.1"/>
    <property type="molecule type" value="Genomic_DNA"/>
</dbReference>
<evidence type="ECO:0000313" key="1">
    <source>
        <dbReference type="EMBL" id="PTQ90077.1"/>
    </source>
</evidence>
<dbReference type="RefSeq" id="WP_107865075.1">
    <property type="nucleotide sequence ID" value="NZ_QAON01000004.1"/>
</dbReference>